<dbReference type="Gene3D" id="3.30.200.20">
    <property type="entry name" value="Phosphorylase Kinase, domain 1"/>
    <property type="match status" value="1"/>
</dbReference>
<dbReference type="PANTHER" id="PTHR43289">
    <property type="entry name" value="MITOGEN-ACTIVATED PROTEIN KINASE KINASE KINASE 20-RELATED"/>
    <property type="match status" value="1"/>
</dbReference>
<feature type="compositionally biased region" description="Polar residues" evidence="7">
    <location>
        <begin position="937"/>
        <end position="947"/>
    </location>
</feature>
<dbReference type="InterPro" id="IPR017441">
    <property type="entry name" value="Protein_kinase_ATP_BS"/>
</dbReference>
<feature type="repeat" description="TPR" evidence="5">
    <location>
        <begin position="713"/>
        <end position="746"/>
    </location>
</feature>
<name>A0A2K1Q0Q9_9GAMM</name>
<dbReference type="CDD" id="cd14014">
    <property type="entry name" value="STKc_PknB_like"/>
    <property type="match status" value="1"/>
</dbReference>
<evidence type="ECO:0000313" key="11">
    <source>
        <dbReference type="Proteomes" id="UP000236220"/>
    </source>
</evidence>
<dbReference type="AlphaFoldDB" id="A0A2K1Q0Q9"/>
<evidence type="ECO:0000259" key="9">
    <source>
        <dbReference type="PROSITE" id="PS50011"/>
    </source>
</evidence>
<keyword evidence="8" id="KW-0812">Transmembrane</keyword>
<dbReference type="RefSeq" id="WP_103073785.1">
    <property type="nucleotide sequence ID" value="NZ_NPZB01000001.1"/>
</dbReference>
<keyword evidence="8" id="KW-0472">Membrane</keyword>
<dbReference type="SMART" id="SM00220">
    <property type="entry name" value="S_TKc"/>
    <property type="match status" value="1"/>
</dbReference>
<dbReference type="PROSITE" id="PS50005">
    <property type="entry name" value="TPR"/>
    <property type="match status" value="1"/>
</dbReference>
<dbReference type="SUPFAM" id="SSF56112">
    <property type="entry name" value="Protein kinase-like (PK-like)"/>
    <property type="match status" value="1"/>
</dbReference>
<gene>
    <name evidence="10" type="ORF">Lysil_0258</name>
</gene>
<dbReference type="Gene3D" id="1.10.510.10">
    <property type="entry name" value="Transferase(Phosphotransferase) domain 1"/>
    <property type="match status" value="1"/>
</dbReference>
<evidence type="ECO:0000256" key="6">
    <source>
        <dbReference type="PROSITE-ProRule" id="PRU10141"/>
    </source>
</evidence>
<dbReference type="PROSITE" id="PS00107">
    <property type="entry name" value="PROTEIN_KINASE_ATP"/>
    <property type="match status" value="1"/>
</dbReference>
<comment type="caution">
    <text evidence="10">The sequence shown here is derived from an EMBL/GenBank/DDBJ whole genome shotgun (WGS) entry which is preliminary data.</text>
</comment>
<dbReference type="EMBL" id="NPZB01000001">
    <property type="protein sequence ID" value="PNS08629.1"/>
    <property type="molecule type" value="Genomic_DNA"/>
</dbReference>
<dbReference type="InterPro" id="IPR011990">
    <property type="entry name" value="TPR-like_helical_dom_sf"/>
</dbReference>
<sequence>MDRARWQRISAELDALLDLDSAARGQRLDALRAEDPTFADEIERLLTHEETRDHRIDTPLVTAPPGPREGERIGPYRLDALLGEGGMGQVWQAERADGLYARRVALKLLRPGLADPTLRLRFSRERDILARLAHPHIARLLDAGIGENGQPYLALEFVEGRGILAYAREHALDTRERIALFRQVCGAVSHAHANLIVHRDLKPSNILVSADGEVRLLDFGIAKLLDDPQEPIEHTRTGLRPFTLHYAAPEQVRGEVVTTKTDVYSLGVVLYELLTGQKPYRLKRESSAQWEDAILAAEPQRPSLAVARDEGDTPAQRRRISRELSGDLDNIVTKALAKLPEQRYPSAEALSSDLERYLGGLPVLARGQSFFYRTRKFVRRQLWPIATGLGIAALLLVLLGVALWQRKEAIREAARAQALQALTVGLFENVDAARKGKPVDVATFLDAAEARGERELGLQPQAHAELLGAVASYRVALGQYPRAADLLERQRKLVAALPDAPASLQLDAVSLRGRVQRLLGDPDACRRTLEPLLGLASTQQAQLPAHVAEFDSQLARCRRGVGDRDGAQRLFEQSLALRKSALGDDIAVVENLTDLAALSVDAGNYPDALARFQGALAQLHKIAGDRHPLAIDILRSIGVTQRAMGDITTAARSIDQALALSESLQGPDHPVTLALRAAAAQSAEDLSQWDKAQSLWQQLNTSAQTSNDSSDLARNWLGLGRDAYELGDLERARSALQRAIRLSASPRRGDLQFSALLLEARASSERGDAANAHRLTEAAQKLLDDGTVHGNDAQQSLATTAAHVELDADAAEEAVASLQPLVAHASPKPSEAQALLLSAQARASRDGAELDRLRDQLDVAGKVADVPATRLLSLRFRLYAADAQCRNNPLLGRQRYDALMPLLGSAQPEGGALSREAVALHDDCEHRAPSPTPARRGQSSRANGSGH</sequence>
<evidence type="ECO:0000256" key="5">
    <source>
        <dbReference type="PROSITE-ProRule" id="PRU00339"/>
    </source>
</evidence>
<feature type="region of interest" description="Disordered" evidence="7">
    <location>
        <begin position="922"/>
        <end position="947"/>
    </location>
</feature>
<dbReference type="Gene3D" id="1.25.40.10">
    <property type="entry name" value="Tetratricopeptide repeat domain"/>
    <property type="match status" value="2"/>
</dbReference>
<evidence type="ECO:0000256" key="8">
    <source>
        <dbReference type="SAM" id="Phobius"/>
    </source>
</evidence>
<dbReference type="OrthoDB" id="9801841at2"/>
<keyword evidence="1" id="KW-0808">Transferase</keyword>
<evidence type="ECO:0000256" key="4">
    <source>
        <dbReference type="ARBA" id="ARBA00022840"/>
    </source>
</evidence>
<keyword evidence="5" id="KW-0802">TPR repeat</keyword>
<proteinExistence type="predicted"/>
<evidence type="ECO:0000256" key="7">
    <source>
        <dbReference type="SAM" id="MobiDB-lite"/>
    </source>
</evidence>
<feature type="domain" description="Protein kinase" evidence="9">
    <location>
        <begin position="76"/>
        <end position="358"/>
    </location>
</feature>
<dbReference type="GO" id="GO:0004674">
    <property type="term" value="F:protein serine/threonine kinase activity"/>
    <property type="evidence" value="ECO:0007669"/>
    <property type="project" value="TreeGrafter"/>
</dbReference>
<evidence type="ECO:0000256" key="2">
    <source>
        <dbReference type="ARBA" id="ARBA00022741"/>
    </source>
</evidence>
<evidence type="ECO:0000256" key="3">
    <source>
        <dbReference type="ARBA" id="ARBA00022777"/>
    </source>
</evidence>
<feature type="binding site" evidence="6">
    <location>
        <position position="107"/>
    </location>
    <ligand>
        <name>ATP</name>
        <dbReference type="ChEBI" id="CHEBI:30616"/>
    </ligand>
</feature>
<organism evidence="10 11">
    <name type="scientific">Solilutibacter silvestris</name>
    <dbReference type="NCBI Taxonomy" id="1645665"/>
    <lineage>
        <taxon>Bacteria</taxon>
        <taxon>Pseudomonadati</taxon>
        <taxon>Pseudomonadota</taxon>
        <taxon>Gammaproteobacteria</taxon>
        <taxon>Lysobacterales</taxon>
        <taxon>Lysobacteraceae</taxon>
        <taxon>Solilutibacter</taxon>
    </lineage>
</organism>
<feature type="transmembrane region" description="Helical" evidence="8">
    <location>
        <begin position="382"/>
        <end position="404"/>
    </location>
</feature>
<dbReference type="InterPro" id="IPR000719">
    <property type="entry name" value="Prot_kinase_dom"/>
</dbReference>
<dbReference type="PROSITE" id="PS00108">
    <property type="entry name" value="PROTEIN_KINASE_ST"/>
    <property type="match status" value="1"/>
</dbReference>
<evidence type="ECO:0000313" key="10">
    <source>
        <dbReference type="EMBL" id="PNS08629.1"/>
    </source>
</evidence>
<reference evidence="10 11" key="1">
    <citation type="submission" date="2017-08" db="EMBL/GenBank/DDBJ databases">
        <title>Lysobacter sylvestris genome.</title>
        <authorList>
            <person name="Zhang D.-C."/>
            <person name="Albuquerque L."/>
            <person name="Franca L."/>
            <person name="Froufe H.J.C."/>
            <person name="Barroso C."/>
            <person name="Egas C."/>
            <person name="Da Costa M."/>
            <person name="Margesin R."/>
        </authorList>
    </citation>
    <scope>NUCLEOTIDE SEQUENCE [LARGE SCALE GENOMIC DNA]</scope>
    <source>
        <strain evidence="10 11">AM20-91</strain>
    </source>
</reference>
<dbReference type="SUPFAM" id="SSF48452">
    <property type="entry name" value="TPR-like"/>
    <property type="match status" value="3"/>
</dbReference>
<dbReference type="Proteomes" id="UP000236220">
    <property type="component" value="Unassembled WGS sequence"/>
</dbReference>
<dbReference type="SMART" id="SM00028">
    <property type="entry name" value="TPR"/>
    <property type="match status" value="2"/>
</dbReference>
<keyword evidence="4 6" id="KW-0067">ATP-binding</keyword>
<protein>
    <submittedName>
        <fullName evidence="10">Protein kinase domain</fullName>
    </submittedName>
</protein>
<evidence type="ECO:0000256" key="1">
    <source>
        <dbReference type="ARBA" id="ARBA00022679"/>
    </source>
</evidence>
<keyword evidence="11" id="KW-1185">Reference proteome</keyword>
<dbReference type="InterPro" id="IPR019734">
    <property type="entry name" value="TPR_rpt"/>
</dbReference>
<keyword evidence="2 6" id="KW-0547">Nucleotide-binding</keyword>
<keyword evidence="3 10" id="KW-0418">Kinase</keyword>
<dbReference type="Pfam" id="PF13424">
    <property type="entry name" value="TPR_12"/>
    <property type="match status" value="1"/>
</dbReference>
<dbReference type="GO" id="GO:0005524">
    <property type="term" value="F:ATP binding"/>
    <property type="evidence" value="ECO:0007669"/>
    <property type="project" value="UniProtKB-UniRule"/>
</dbReference>
<dbReference type="InterPro" id="IPR011009">
    <property type="entry name" value="Kinase-like_dom_sf"/>
</dbReference>
<accession>A0A2K1Q0Q9</accession>
<dbReference type="Pfam" id="PF00069">
    <property type="entry name" value="Pkinase"/>
    <property type="match status" value="1"/>
</dbReference>
<dbReference type="PROSITE" id="PS50011">
    <property type="entry name" value="PROTEIN_KINASE_DOM"/>
    <property type="match status" value="1"/>
</dbReference>
<dbReference type="InterPro" id="IPR008271">
    <property type="entry name" value="Ser/Thr_kinase_AS"/>
</dbReference>
<keyword evidence="8" id="KW-1133">Transmembrane helix</keyword>
<dbReference type="PANTHER" id="PTHR43289:SF34">
    <property type="entry name" value="SERINE_THREONINE-PROTEIN KINASE YBDM-RELATED"/>
    <property type="match status" value="1"/>
</dbReference>